<evidence type="ECO:0000313" key="9">
    <source>
        <dbReference type="Proteomes" id="UP000245876"/>
    </source>
</evidence>
<keyword evidence="9" id="KW-1185">Reference proteome</keyword>
<evidence type="ECO:0000256" key="5">
    <source>
        <dbReference type="SAM" id="MobiDB-lite"/>
    </source>
</evidence>
<dbReference type="AlphaFoldDB" id="A0A2U2N5S2"/>
<proteinExistence type="predicted"/>
<evidence type="ECO:0000256" key="3">
    <source>
        <dbReference type="ARBA" id="ARBA00022989"/>
    </source>
</evidence>
<feature type="transmembrane region" description="Helical" evidence="6">
    <location>
        <begin position="154"/>
        <end position="173"/>
    </location>
</feature>
<keyword evidence="4 6" id="KW-0472">Membrane</keyword>
<evidence type="ECO:0000256" key="2">
    <source>
        <dbReference type="ARBA" id="ARBA00022692"/>
    </source>
</evidence>
<feature type="transmembrane region" description="Helical" evidence="6">
    <location>
        <begin position="300"/>
        <end position="320"/>
    </location>
</feature>
<comment type="caution">
    <text evidence="8">The sequence shown here is derived from an EMBL/GenBank/DDBJ whole genome shotgun (WGS) entry which is preliminary data.</text>
</comment>
<feature type="transmembrane region" description="Helical" evidence="6">
    <location>
        <begin position="429"/>
        <end position="452"/>
    </location>
</feature>
<accession>A0A2U2N5S2</accession>
<feature type="domain" description="Major facilitator superfamily (MFS) profile" evidence="7">
    <location>
        <begin position="305"/>
        <end position="485"/>
    </location>
</feature>
<feature type="transmembrane region" description="Helical" evidence="6">
    <location>
        <begin position="194"/>
        <end position="217"/>
    </location>
</feature>
<keyword evidence="3 6" id="KW-1133">Transmembrane helix</keyword>
<feature type="transmembrane region" description="Helical" evidence="6">
    <location>
        <begin position="94"/>
        <end position="115"/>
    </location>
</feature>
<evidence type="ECO:0000256" key="4">
    <source>
        <dbReference type="ARBA" id="ARBA00023136"/>
    </source>
</evidence>
<dbReference type="EMBL" id="QFFM01000018">
    <property type="protein sequence ID" value="PWG64427.1"/>
    <property type="molecule type" value="Genomic_DNA"/>
</dbReference>
<reference evidence="8 9" key="1">
    <citation type="journal article" date="2018" name="Int. J. Syst. Evol. Microbiol.">
        <title>Bifidobacterium callitrichidarum sp. nov. from the faeces of the emperor tamarin (Saguinus imperator).</title>
        <authorList>
            <person name="Modesto M."/>
            <person name="Michelini S."/>
            <person name="Sansosti M.C."/>
            <person name="De Filippo C."/>
            <person name="Cavalieri D."/>
            <person name="Qvirist L."/>
            <person name="Andlid T."/>
            <person name="Spiezio C."/>
            <person name="Sandri C."/>
            <person name="Pascarelli S."/>
            <person name="Sgorbati B."/>
            <person name="Mattarelli P."/>
        </authorList>
    </citation>
    <scope>NUCLEOTIDE SEQUENCE [LARGE SCALE GENOMIC DNA]</scope>
    <source>
        <strain evidence="8 9">TRI 5</strain>
    </source>
</reference>
<dbReference type="InterPro" id="IPR011701">
    <property type="entry name" value="MFS"/>
</dbReference>
<feature type="transmembrane region" description="Helical" evidence="6">
    <location>
        <begin position="223"/>
        <end position="243"/>
    </location>
</feature>
<dbReference type="GO" id="GO:0022857">
    <property type="term" value="F:transmembrane transporter activity"/>
    <property type="evidence" value="ECO:0007669"/>
    <property type="project" value="InterPro"/>
</dbReference>
<dbReference type="Proteomes" id="UP000245876">
    <property type="component" value="Unassembled WGS sequence"/>
</dbReference>
<keyword evidence="2 6" id="KW-0812">Transmembrane</keyword>
<comment type="subcellular location">
    <subcellularLocation>
        <location evidence="1">Cell membrane</location>
        <topology evidence="1">Multi-pass membrane protein</topology>
    </subcellularLocation>
</comment>
<dbReference type="InterPro" id="IPR020846">
    <property type="entry name" value="MFS_dom"/>
</dbReference>
<feature type="transmembrane region" description="Helical" evidence="6">
    <location>
        <begin position="127"/>
        <end position="148"/>
    </location>
</feature>
<feature type="transmembrane region" description="Helical" evidence="6">
    <location>
        <begin position="458"/>
        <end position="479"/>
    </location>
</feature>
<feature type="transmembrane region" description="Helical" evidence="6">
    <location>
        <begin position="393"/>
        <end position="417"/>
    </location>
</feature>
<name>A0A2U2N5S2_9BIFI</name>
<dbReference type="PROSITE" id="PS50850">
    <property type="entry name" value="MFS"/>
    <property type="match status" value="1"/>
</dbReference>
<feature type="transmembrane region" description="Helical" evidence="6">
    <location>
        <begin position="340"/>
        <end position="359"/>
    </location>
</feature>
<dbReference type="RefSeq" id="WP_109057517.1">
    <property type="nucleotide sequence ID" value="NZ_QFFM01000018.1"/>
</dbReference>
<dbReference type="Gene3D" id="1.20.1250.20">
    <property type="entry name" value="MFS general substrate transporter like domains"/>
    <property type="match status" value="1"/>
</dbReference>
<feature type="transmembrane region" description="Helical" evidence="6">
    <location>
        <begin position="64"/>
        <end position="88"/>
    </location>
</feature>
<evidence type="ECO:0000259" key="7">
    <source>
        <dbReference type="PROSITE" id="PS50850"/>
    </source>
</evidence>
<organism evidence="8 9">
    <name type="scientific">Bifidobacterium callitrichidarum</name>
    <dbReference type="NCBI Taxonomy" id="2052941"/>
    <lineage>
        <taxon>Bacteria</taxon>
        <taxon>Bacillati</taxon>
        <taxon>Actinomycetota</taxon>
        <taxon>Actinomycetes</taxon>
        <taxon>Bifidobacteriales</taxon>
        <taxon>Bifidobacteriaceae</taxon>
        <taxon>Bifidobacterium</taxon>
    </lineage>
</organism>
<sequence length="485" mass="51472">MSTTRTATQSHQSDQPSPTAEPQANGAQNTQLAQAVQSTQTDRTTQAAHHSPYQRLFTLPGTKAFCLSGAVARLPISMMSLGIVLALNHIYDNWTVAGTMSAVYVLAMSCVTPFYARAFDRFGQARVGRIALAVQLVAMLSFAFAALVRVPIPVLFGLAIIMGLTQFSFGALVRTRWAYALRGVEDGEQLLNTAYAMEAAIDEIVFILGPILAAWLATSVHPVSQLFVPTLACGIGGTVFLSLKSTQPPVMIEQVEVRAASGESQAGTGQATADSGNTSGEADQLTLRQLKRSGAKPKSVLLYGGVLPLLVVFIVFNMSFTSFDVSITATMKGMGLEPFLGLQLAMFAVGSCVGALIFGSRQLKGSHWGHMVMFLALLTVGYLFFRVTMDNLILLGLIEILTGLTVSPLFATGNLIVKDLVPPESLTEGLSWVTTAGTVGTSIGSSVAGIVLDAANPHVGMLLPFAFTLAAVPLALLGWRLSKRR</sequence>
<dbReference type="PANTHER" id="PTHR23542:SF1">
    <property type="entry name" value="MAJOR FACILITATOR SUPERFAMILY (MFS) PROFILE DOMAIN-CONTAINING PROTEIN"/>
    <property type="match status" value="1"/>
</dbReference>
<evidence type="ECO:0000256" key="1">
    <source>
        <dbReference type="ARBA" id="ARBA00004651"/>
    </source>
</evidence>
<dbReference type="GO" id="GO:0005886">
    <property type="term" value="C:plasma membrane"/>
    <property type="evidence" value="ECO:0007669"/>
    <property type="project" value="UniProtKB-SubCell"/>
</dbReference>
<evidence type="ECO:0000256" key="6">
    <source>
        <dbReference type="SAM" id="Phobius"/>
    </source>
</evidence>
<dbReference type="InterPro" id="IPR036259">
    <property type="entry name" value="MFS_trans_sf"/>
</dbReference>
<dbReference type="Pfam" id="PF07690">
    <property type="entry name" value="MFS_1"/>
    <property type="match status" value="1"/>
</dbReference>
<evidence type="ECO:0000313" key="8">
    <source>
        <dbReference type="EMBL" id="PWG64427.1"/>
    </source>
</evidence>
<protein>
    <submittedName>
        <fullName evidence="8">MFS transporter</fullName>
    </submittedName>
</protein>
<dbReference type="SUPFAM" id="SSF103473">
    <property type="entry name" value="MFS general substrate transporter"/>
    <property type="match status" value="1"/>
</dbReference>
<dbReference type="PANTHER" id="PTHR23542">
    <property type="match status" value="1"/>
</dbReference>
<feature type="region of interest" description="Disordered" evidence="5">
    <location>
        <begin position="1"/>
        <end position="45"/>
    </location>
</feature>
<dbReference type="OrthoDB" id="9180256at2"/>
<gene>
    <name evidence="8" type="ORF">DF196_09090</name>
</gene>
<feature type="transmembrane region" description="Helical" evidence="6">
    <location>
        <begin position="371"/>
        <end position="387"/>
    </location>
</feature>